<dbReference type="KEGG" id="tprf:A3L09_03390"/>
<evidence type="ECO:0000256" key="3">
    <source>
        <dbReference type="ARBA" id="ARBA00023004"/>
    </source>
</evidence>
<dbReference type="GO" id="GO:0046872">
    <property type="term" value="F:metal ion binding"/>
    <property type="evidence" value="ECO:0007669"/>
    <property type="project" value="UniProtKB-KW"/>
</dbReference>
<keyword evidence="7" id="KW-1185">Reference proteome</keyword>
<keyword evidence="3" id="KW-0408">Iron</keyword>
<accession>A0A2Z2MCE8</accession>
<reference evidence="6 7" key="1">
    <citation type="submission" date="2016-03" db="EMBL/GenBank/DDBJ databases">
        <title>Complete genome sequence of Thermococcus profundus strain DT5432.</title>
        <authorList>
            <person name="Oger P.M."/>
        </authorList>
    </citation>
    <scope>NUCLEOTIDE SEQUENCE [LARGE SCALE GENOMIC DNA]</scope>
    <source>
        <strain evidence="6 7">DT 5432</strain>
    </source>
</reference>
<proteinExistence type="predicted"/>
<dbReference type="PROSITE" id="PS51379">
    <property type="entry name" value="4FE4S_FER_2"/>
    <property type="match status" value="2"/>
</dbReference>
<dbReference type="GeneID" id="33319424"/>
<dbReference type="SUPFAM" id="SSF54862">
    <property type="entry name" value="4Fe-4S ferredoxins"/>
    <property type="match status" value="1"/>
</dbReference>
<dbReference type="InterPro" id="IPR017900">
    <property type="entry name" value="4Fe4S_Fe_S_CS"/>
</dbReference>
<evidence type="ECO:0000256" key="1">
    <source>
        <dbReference type="ARBA" id="ARBA00022485"/>
    </source>
</evidence>
<dbReference type="GO" id="GO:0016491">
    <property type="term" value="F:oxidoreductase activity"/>
    <property type="evidence" value="ECO:0007669"/>
    <property type="project" value="UniProtKB-ARBA"/>
</dbReference>
<organism evidence="6 7">
    <name type="scientific">Thermococcus profundus</name>
    <dbReference type="NCBI Taxonomy" id="49899"/>
    <lineage>
        <taxon>Archaea</taxon>
        <taxon>Methanobacteriati</taxon>
        <taxon>Methanobacteriota</taxon>
        <taxon>Thermococci</taxon>
        <taxon>Thermococcales</taxon>
        <taxon>Thermococcaceae</taxon>
        <taxon>Thermococcus</taxon>
    </lineage>
</organism>
<dbReference type="PANTHER" id="PTHR43687">
    <property type="entry name" value="ADENYLYLSULFATE REDUCTASE, BETA SUBUNIT"/>
    <property type="match status" value="1"/>
</dbReference>
<protein>
    <submittedName>
        <fullName evidence="6">Ferredoxin</fullName>
    </submittedName>
</protein>
<dbReference type="Proteomes" id="UP000250179">
    <property type="component" value="Chromosome"/>
</dbReference>
<gene>
    <name evidence="6" type="ORF">A3L09_03390</name>
</gene>
<dbReference type="PROSITE" id="PS00198">
    <property type="entry name" value="4FE4S_FER_1"/>
    <property type="match status" value="1"/>
</dbReference>
<evidence type="ECO:0000256" key="4">
    <source>
        <dbReference type="ARBA" id="ARBA00023014"/>
    </source>
</evidence>
<dbReference type="PANTHER" id="PTHR43687:SF2">
    <property type="entry name" value="FERREDOXIN 3"/>
    <property type="match status" value="1"/>
</dbReference>
<feature type="domain" description="4Fe-4S ferredoxin-type" evidence="5">
    <location>
        <begin position="36"/>
        <end position="65"/>
    </location>
</feature>
<evidence type="ECO:0000313" key="6">
    <source>
        <dbReference type="EMBL" id="ASJ02362.1"/>
    </source>
</evidence>
<evidence type="ECO:0000313" key="7">
    <source>
        <dbReference type="Proteomes" id="UP000250179"/>
    </source>
</evidence>
<evidence type="ECO:0000256" key="2">
    <source>
        <dbReference type="ARBA" id="ARBA00022723"/>
    </source>
</evidence>
<sequence length="138" mass="15583">MADVKAPIIGKDALGREVKDLSVIPWWGIDRKEIEWYPKINYSVCARCGLCFVTCGRRVFDWDTEEGKPVVARPYNCLVGCNTCAMVCPCNAIEFPPKEYVKKLVVEHGVIRKAFEITKPLTKKREESTNGAESVFNP</sequence>
<dbReference type="OrthoDB" id="23833at2157"/>
<name>A0A2Z2MCE8_THEPR</name>
<dbReference type="AlphaFoldDB" id="A0A2Z2MCE8"/>
<evidence type="ECO:0000259" key="5">
    <source>
        <dbReference type="PROSITE" id="PS51379"/>
    </source>
</evidence>
<dbReference type="EMBL" id="CP014862">
    <property type="protein sequence ID" value="ASJ02362.1"/>
    <property type="molecule type" value="Genomic_DNA"/>
</dbReference>
<keyword evidence="2" id="KW-0479">Metal-binding</keyword>
<keyword evidence="1" id="KW-0004">4Fe-4S</keyword>
<dbReference type="GO" id="GO:0051539">
    <property type="term" value="F:4 iron, 4 sulfur cluster binding"/>
    <property type="evidence" value="ECO:0007669"/>
    <property type="project" value="UniProtKB-KW"/>
</dbReference>
<feature type="domain" description="4Fe-4S ferredoxin-type" evidence="5">
    <location>
        <begin position="67"/>
        <end position="98"/>
    </location>
</feature>
<keyword evidence="4" id="KW-0411">Iron-sulfur</keyword>
<dbReference type="InterPro" id="IPR017896">
    <property type="entry name" value="4Fe4S_Fe-S-bd"/>
</dbReference>
<dbReference type="RefSeq" id="WP_088857624.1">
    <property type="nucleotide sequence ID" value="NZ_CP014862.1"/>
</dbReference>
<dbReference type="InterPro" id="IPR050572">
    <property type="entry name" value="Fe-S_Ferredoxin"/>
</dbReference>
<dbReference type="Gene3D" id="3.30.70.20">
    <property type="match status" value="1"/>
</dbReference>